<dbReference type="GO" id="GO:0005886">
    <property type="term" value="C:plasma membrane"/>
    <property type="evidence" value="ECO:0007669"/>
    <property type="project" value="UniProtKB-SubCell"/>
</dbReference>
<dbReference type="Proteomes" id="UP000216107">
    <property type="component" value="Unassembled WGS sequence"/>
</dbReference>
<feature type="transmembrane region" description="Helical" evidence="8">
    <location>
        <begin position="72"/>
        <end position="94"/>
    </location>
</feature>
<evidence type="ECO:0000256" key="4">
    <source>
        <dbReference type="ARBA" id="ARBA00022475"/>
    </source>
</evidence>
<dbReference type="RefSeq" id="WP_095523469.1">
    <property type="nucleotide sequence ID" value="NZ_MDUX01000006.1"/>
</dbReference>
<organism evidence="10 11">
    <name type="scientific">Candidatus Dactylopiibacterium carminicum</name>
    <dbReference type="NCBI Taxonomy" id="857335"/>
    <lineage>
        <taxon>Bacteria</taxon>
        <taxon>Pseudomonadati</taxon>
        <taxon>Pseudomonadota</taxon>
        <taxon>Betaproteobacteria</taxon>
        <taxon>Rhodocyclales</taxon>
        <taxon>Rhodocyclaceae</taxon>
        <taxon>Candidatus Dactylopiibacterium</taxon>
    </lineage>
</organism>
<keyword evidence="7 8" id="KW-0472">Membrane</keyword>
<evidence type="ECO:0000313" key="9">
    <source>
        <dbReference type="EMBL" id="KAF7600392.1"/>
    </source>
</evidence>
<evidence type="ECO:0000256" key="1">
    <source>
        <dbReference type="ARBA" id="ARBA00004651"/>
    </source>
</evidence>
<reference evidence="9 12" key="1">
    <citation type="submission" date="2016-08" db="EMBL/GenBank/DDBJ databases">
        <title>Candidatus Dactylopiibacterium carminicum genome sequence.</title>
        <authorList>
            <person name="Ramirez-Puebla S.T."/>
            <person name="Ormeno-Orrillo E."/>
            <person name="Vera-Ponce De Leon A."/>
            <person name="Luis L."/>
            <person name="Sanchez-Flores A."/>
            <person name="Monica R."/>
            <person name="Martinez-Romero E."/>
        </authorList>
    </citation>
    <scope>NUCLEOTIDE SEQUENCE [LARGE SCALE GENOMIC DNA]</scope>
    <source>
        <strain evidence="9">END1</strain>
    </source>
</reference>
<protein>
    <submittedName>
        <fullName evidence="10">Enterobactin ABC transporter permease</fullName>
    </submittedName>
</protein>
<gene>
    <name evidence="9" type="ORF">BGI27_03160</name>
    <name evidence="10" type="ORF">CGU29_05960</name>
</gene>
<comment type="similarity">
    <text evidence="2">Belongs to the binding-protein-dependent transport system permease family. FecCD subfamily.</text>
</comment>
<evidence type="ECO:0000313" key="12">
    <source>
        <dbReference type="Proteomes" id="UP000623509"/>
    </source>
</evidence>
<dbReference type="InterPro" id="IPR000522">
    <property type="entry name" value="ABC_transptr_permease_BtuC"/>
</dbReference>
<dbReference type="EMBL" id="MDUX01000006">
    <property type="protein sequence ID" value="KAF7600392.1"/>
    <property type="molecule type" value="Genomic_DNA"/>
</dbReference>
<accession>A0A272EVT7</accession>
<feature type="transmembrane region" description="Helical" evidence="8">
    <location>
        <begin position="43"/>
        <end position="60"/>
    </location>
</feature>
<evidence type="ECO:0000256" key="2">
    <source>
        <dbReference type="ARBA" id="ARBA00007935"/>
    </source>
</evidence>
<evidence type="ECO:0000313" key="10">
    <source>
        <dbReference type="EMBL" id="PAS93780.1"/>
    </source>
</evidence>
<name>A0A272EVT7_9RHOO</name>
<keyword evidence="4" id="KW-1003">Cell membrane</keyword>
<dbReference type="EMBL" id="NMRN01000012">
    <property type="protein sequence ID" value="PAS93780.1"/>
    <property type="molecule type" value="Genomic_DNA"/>
</dbReference>
<proteinExistence type="inferred from homology"/>
<evidence type="ECO:0000256" key="5">
    <source>
        <dbReference type="ARBA" id="ARBA00022692"/>
    </source>
</evidence>
<feature type="transmembrane region" description="Helical" evidence="8">
    <location>
        <begin position="291"/>
        <end position="312"/>
    </location>
</feature>
<evidence type="ECO:0000313" key="11">
    <source>
        <dbReference type="Proteomes" id="UP000216107"/>
    </source>
</evidence>
<dbReference type="OrthoDB" id="9796260at2"/>
<dbReference type="GO" id="GO:0022857">
    <property type="term" value="F:transmembrane transporter activity"/>
    <property type="evidence" value="ECO:0007669"/>
    <property type="project" value="InterPro"/>
</dbReference>
<dbReference type="Proteomes" id="UP000623509">
    <property type="component" value="Unassembled WGS sequence"/>
</dbReference>
<evidence type="ECO:0000256" key="8">
    <source>
        <dbReference type="SAM" id="Phobius"/>
    </source>
</evidence>
<feature type="transmembrane region" description="Helical" evidence="8">
    <location>
        <begin position="224"/>
        <end position="253"/>
    </location>
</feature>
<sequence length="317" mass="34098">MSLSHRRTLLALGLGCLVVITLSMTLGARGSWSFVLPFRATKLFVICLVAHAVGVSTVLFQTLSGNRILTPAVMGFDALFLMLQTALFLLLGSFQVTSLPGWAIFVLQVAAMGSFAALLYRRLFTGSAQSLHMMILVGIVLGTLFRSLANYLQSLIDPNEFLVLQGRLFANFNNADPSALGISALVISASTTAVILRLPRFDVIGLGRERAINLGLDYRREMTFGLALIGVLVSVSAALVGPVTFFGLLVAHLAYRLLPTHRHAVVLPAVSMIAIMALLIGQFVLERVFSFGAALSMVIEFGGGILFLFLLLRGAAR</sequence>
<dbReference type="PANTHER" id="PTHR30472">
    <property type="entry name" value="FERRIC ENTEROBACTIN TRANSPORT SYSTEM PERMEASE PROTEIN"/>
    <property type="match status" value="1"/>
</dbReference>
<evidence type="ECO:0000256" key="3">
    <source>
        <dbReference type="ARBA" id="ARBA00022448"/>
    </source>
</evidence>
<dbReference type="Gene3D" id="1.10.3470.10">
    <property type="entry name" value="ABC transporter involved in vitamin B12 uptake, BtuC"/>
    <property type="match status" value="1"/>
</dbReference>
<dbReference type="Pfam" id="PF01032">
    <property type="entry name" value="FecCD"/>
    <property type="match status" value="1"/>
</dbReference>
<dbReference type="AlphaFoldDB" id="A0A272EVT7"/>
<keyword evidence="12" id="KW-1185">Reference proteome</keyword>
<dbReference type="SUPFAM" id="SSF81345">
    <property type="entry name" value="ABC transporter involved in vitamin B12 uptake, BtuC"/>
    <property type="match status" value="1"/>
</dbReference>
<feature type="transmembrane region" description="Helical" evidence="8">
    <location>
        <begin position="265"/>
        <end position="285"/>
    </location>
</feature>
<keyword evidence="3" id="KW-0813">Transport</keyword>
<dbReference type="InterPro" id="IPR037294">
    <property type="entry name" value="ABC_BtuC-like"/>
</dbReference>
<keyword evidence="6 8" id="KW-1133">Transmembrane helix</keyword>
<dbReference type="GO" id="GO:0033214">
    <property type="term" value="P:siderophore-iron import into cell"/>
    <property type="evidence" value="ECO:0007669"/>
    <property type="project" value="TreeGrafter"/>
</dbReference>
<evidence type="ECO:0000256" key="7">
    <source>
        <dbReference type="ARBA" id="ARBA00023136"/>
    </source>
</evidence>
<dbReference type="PANTHER" id="PTHR30472:SF19">
    <property type="entry name" value="PETROBACTIN IMPORT SYSTEM PERMEASE PROTEIN YCLO"/>
    <property type="match status" value="1"/>
</dbReference>
<comment type="caution">
    <text evidence="10">The sequence shown here is derived from an EMBL/GenBank/DDBJ whole genome shotgun (WGS) entry which is preliminary data.</text>
</comment>
<feature type="transmembrane region" description="Helical" evidence="8">
    <location>
        <begin position="100"/>
        <end position="119"/>
    </location>
</feature>
<feature type="transmembrane region" description="Helical" evidence="8">
    <location>
        <begin position="131"/>
        <end position="149"/>
    </location>
</feature>
<reference evidence="10 11" key="2">
    <citation type="submission" date="2017-07" db="EMBL/GenBank/DDBJ databases">
        <title>Candidatus Dactylopiibacterium carminicum, a nitrogen-fixing symbiont of the cochineal insect Dactylopius coccus and Dactylopius opuntiae (Hemiptera: Coccoidea: Dactylopiidae).</title>
        <authorList>
            <person name="Vera A."/>
        </authorList>
    </citation>
    <scope>NUCLEOTIDE SEQUENCE [LARGE SCALE GENOMIC DNA]</scope>
    <source>
        <strain evidence="10 11">NFDCM</strain>
    </source>
</reference>
<keyword evidence="5 8" id="KW-0812">Transmembrane</keyword>
<evidence type="ECO:0000256" key="6">
    <source>
        <dbReference type="ARBA" id="ARBA00022989"/>
    </source>
</evidence>
<comment type="subcellular location">
    <subcellularLocation>
        <location evidence="1">Cell membrane</location>
        <topology evidence="1">Multi-pass membrane protein</topology>
    </subcellularLocation>
</comment>